<evidence type="ECO:0000313" key="2">
    <source>
        <dbReference type="EMBL" id="KAK7694046.1"/>
    </source>
</evidence>
<feature type="compositionally biased region" description="Polar residues" evidence="1">
    <location>
        <begin position="72"/>
        <end position="94"/>
    </location>
</feature>
<protein>
    <submittedName>
        <fullName evidence="2">Uncharacterized protein</fullName>
    </submittedName>
</protein>
<organism evidence="2 3">
    <name type="scientific">Cerrena zonata</name>
    <dbReference type="NCBI Taxonomy" id="2478898"/>
    <lineage>
        <taxon>Eukaryota</taxon>
        <taxon>Fungi</taxon>
        <taxon>Dikarya</taxon>
        <taxon>Basidiomycota</taxon>
        <taxon>Agaricomycotina</taxon>
        <taxon>Agaricomycetes</taxon>
        <taxon>Polyporales</taxon>
        <taxon>Cerrenaceae</taxon>
        <taxon>Cerrena</taxon>
    </lineage>
</organism>
<accession>A0AAW0GMS5</accession>
<evidence type="ECO:0000313" key="3">
    <source>
        <dbReference type="Proteomes" id="UP001385951"/>
    </source>
</evidence>
<comment type="caution">
    <text evidence="2">The sequence shown here is derived from an EMBL/GenBank/DDBJ whole genome shotgun (WGS) entry which is preliminary data.</text>
</comment>
<reference evidence="2 3" key="1">
    <citation type="submission" date="2022-09" db="EMBL/GenBank/DDBJ databases">
        <authorList>
            <person name="Palmer J.M."/>
        </authorList>
    </citation>
    <scope>NUCLEOTIDE SEQUENCE [LARGE SCALE GENOMIC DNA]</scope>
    <source>
        <strain evidence="2 3">DSM 7382</strain>
    </source>
</reference>
<keyword evidence="3" id="KW-1185">Reference proteome</keyword>
<evidence type="ECO:0000256" key="1">
    <source>
        <dbReference type="SAM" id="MobiDB-lite"/>
    </source>
</evidence>
<feature type="region of interest" description="Disordered" evidence="1">
    <location>
        <begin position="205"/>
        <end position="233"/>
    </location>
</feature>
<proteinExistence type="predicted"/>
<gene>
    <name evidence="2" type="ORF">QCA50_003622</name>
</gene>
<name>A0AAW0GMS5_9APHY</name>
<dbReference type="AlphaFoldDB" id="A0AAW0GMS5"/>
<sequence length="259" mass="28552">MDTEDIRASPLLEAPELSDSEELPESSDLLNILAATSTERQKKTPTETDYSDSEFDSLIRAVDLPNDRAKSRSSVIDLSSPSPKKNRSRQSSEVSLPVPKRTKYSDTSSKPATSWNKPSRLKANGGVSYPIFICVASSLRRPSLQNSSSCLILTQRDDPYDMPTEPTHDEDFVLDESLFDIVPAEPTSSSPSHLPDSTLDMRSRTQNATTLPAVASKVQPVRRLSPPPEPEDPLAAQLAEFEDWFYNSGQVVIADKVDN</sequence>
<feature type="compositionally biased region" description="Polar residues" evidence="1">
    <location>
        <begin position="105"/>
        <end position="117"/>
    </location>
</feature>
<feature type="compositionally biased region" description="Acidic residues" evidence="1">
    <location>
        <begin position="16"/>
        <end position="25"/>
    </location>
</feature>
<dbReference type="EMBL" id="JASBNA010000003">
    <property type="protein sequence ID" value="KAK7694046.1"/>
    <property type="molecule type" value="Genomic_DNA"/>
</dbReference>
<dbReference type="Proteomes" id="UP001385951">
    <property type="component" value="Unassembled WGS sequence"/>
</dbReference>
<feature type="region of interest" description="Disordered" evidence="1">
    <location>
        <begin position="1"/>
        <end position="120"/>
    </location>
</feature>